<name>A0ABM7XFX7_9BACT</name>
<dbReference type="Gene3D" id="3.30.750.24">
    <property type="entry name" value="STAS domain"/>
    <property type="match status" value="1"/>
</dbReference>
<evidence type="ECO:0000259" key="1">
    <source>
        <dbReference type="PROSITE" id="PS50801"/>
    </source>
</evidence>
<protein>
    <recommendedName>
        <fullName evidence="1">STAS domain-containing protein</fullName>
    </recommendedName>
</protein>
<dbReference type="EMBL" id="AP025592">
    <property type="protein sequence ID" value="BDG10734.1"/>
    <property type="molecule type" value="Genomic_DNA"/>
</dbReference>
<dbReference type="Pfam" id="PF01740">
    <property type="entry name" value="STAS"/>
    <property type="match status" value="1"/>
</dbReference>
<evidence type="ECO:0000313" key="3">
    <source>
        <dbReference type="Proteomes" id="UP001162734"/>
    </source>
</evidence>
<dbReference type="InterPro" id="IPR036513">
    <property type="entry name" value="STAS_dom_sf"/>
</dbReference>
<reference evidence="3" key="1">
    <citation type="journal article" date="2022" name="Int. J. Syst. Evol. Microbiol.">
        <title>Anaeromyxobacter oryzae sp. nov., Anaeromyxobacter diazotrophicus sp. nov. and Anaeromyxobacter paludicola sp. nov., isolated from paddy soils.</title>
        <authorList>
            <person name="Itoh H."/>
            <person name="Xu Z."/>
            <person name="Mise K."/>
            <person name="Masuda Y."/>
            <person name="Ushijima N."/>
            <person name="Hayakawa C."/>
            <person name="Shiratori Y."/>
            <person name="Senoo K."/>
        </authorList>
    </citation>
    <scope>NUCLEOTIDE SEQUENCE [LARGE SCALE GENOMIC DNA]</scope>
    <source>
        <strain evidence="3">Red630</strain>
    </source>
</reference>
<keyword evidence="3" id="KW-1185">Reference proteome</keyword>
<feature type="domain" description="STAS" evidence="1">
    <location>
        <begin position="22"/>
        <end position="109"/>
    </location>
</feature>
<evidence type="ECO:0000313" key="2">
    <source>
        <dbReference type="EMBL" id="BDG10734.1"/>
    </source>
</evidence>
<sequence>MLQARFEERQGALLVTPEVPALDAEAAPGLRELVGERARGRALVVMSLDRVSEVDSSGLAGLVAVWKRMAPGGELRLAAVPPRVRAVLHATHLDEVFPLFEDAAAALPR</sequence>
<dbReference type="PANTHER" id="PTHR33495:SF2">
    <property type="entry name" value="ANTI-SIGMA FACTOR ANTAGONIST TM_1081-RELATED"/>
    <property type="match status" value="1"/>
</dbReference>
<gene>
    <name evidence="2" type="ORF">AMPC_38470</name>
</gene>
<dbReference type="Proteomes" id="UP001162734">
    <property type="component" value="Chromosome"/>
</dbReference>
<organism evidence="2 3">
    <name type="scientific">Anaeromyxobacter paludicola</name>
    <dbReference type="NCBI Taxonomy" id="2918171"/>
    <lineage>
        <taxon>Bacteria</taxon>
        <taxon>Pseudomonadati</taxon>
        <taxon>Myxococcota</taxon>
        <taxon>Myxococcia</taxon>
        <taxon>Myxococcales</taxon>
        <taxon>Cystobacterineae</taxon>
        <taxon>Anaeromyxobacteraceae</taxon>
        <taxon>Anaeromyxobacter</taxon>
    </lineage>
</organism>
<proteinExistence type="predicted"/>
<dbReference type="RefSeq" id="WP_248343262.1">
    <property type="nucleotide sequence ID" value="NZ_AP025592.1"/>
</dbReference>
<accession>A0ABM7XFX7</accession>
<dbReference type="InterPro" id="IPR002645">
    <property type="entry name" value="STAS_dom"/>
</dbReference>
<dbReference type="CDD" id="cd07043">
    <property type="entry name" value="STAS_anti-anti-sigma_factors"/>
    <property type="match status" value="1"/>
</dbReference>
<dbReference type="SUPFAM" id="SSF52091">
    <property type="entry name" value="SpoIIaa-like"/>
    <property type="match status" value="1"/>
</dbReference>
<dbReference type="PANTHER" id="PTHR33495">
    <property type="entry name" value="ANTI-SIGMA FACTOR ANTAGONIST TM_1081-RELATED-RELATED"/>
    <property type="match status" value="1"/>
</dbReference>
<dbReference type="PROSITE" id="PS50801">
    <property type="entry name" value="STAS"/>
    <property type="match status" value="1"/>
</dbReference>